<feature type="transmembrane region" description="Helical" evidence="1">
    <location>
        <begin position="379"/>
        <end position="399"/>
    </location>
</feature>
<protein>
    <recommendedName>
        <fullName evidence="4">Glycosyltransferase RgtA/B/C/D-like domain-containing protein</fullName>
    </recommendedName>
</protein>
<sequence length="552" mass="63935">MKDRLFDGISLLLIALAIYVLDHQLTTISDVQMGDEGFYMYQGISNFRLGLQTDWGPAYSLWYKFLSLFERDTIRLYYLNMALLSSLPTIALYIALRLVGFRWYWSLYATLVFHFSRMNFPEGVKVSILLFLLTLLLFILCARYLRNRLHLSFALLTLSYFLFAYFRPEFVVPFGLCLVLLIAATVWFRQSYYPIAGIVAIVLVLFFGVGSPLSEKGEKAFKQDFSYNYAMRHPEDKRLSTYSNWVDSEVMSQIIFGERVKGFGDALMKHPKIVLTDHLLPNIYNFGILLGTVLDSYVQPLTYLPGGRILESLIHRKITWLFLLIGFFALVSVRKTGLAVSRTVLDNPWPYIVATTAIIPPIVSSVYSMGIKIRYLPAFYFFIPVVVGVLVMNLVFRPWVTAIIGRRKPVIRLIGTALTGLFLIGVGVWMVWEWQHQMPATMNGRKLLQYTKQLTAPIADKTRIRIFDNPDELPTHLSGTSISYDRYKRYSDFYKFVEQNDINLIIFRTEIAQYYKNDTSMQRFIQQPPQAFIRKPGFDPNTYSFIRKDLLK</sequence>
<dbReference type="OrthoDB" id="920421at2"/>
<evidence type="ECO:0000256" key="1">
    <source>
        <dbReference type="SAM" id="Phobius"/>
    </source>
</evidence>
<keyword evidence="1" id="KW-0812">Transmembrane</keyword>
<dbReference type="KEGG" id="srd:SD10_01305"/>
<reference evidence="2 3" key="1">
    <citation type="journal article" date="2014" name="Curr. Microbiol.">
        <title>Spirosoma radiotolerans sp. nov., a gamma-radiation-resistant bacterium isolated from gamma ray-irradiated soil.</title>
        <authorList>
            <person name="Lee J.J."/>
            <person name="Srinivasan S."/>
            <person name="Lim S."/>
            <person name="Joe M."/>
            <person name="Im S."/>
            <person name="Bae S.I."/>
            <person name="Park K.R."/>
            <person name="Han J.H."/>
            <person name="Park S.H."/>
            <person name="Joo B.M."/>
            <person name="Park S.J."/>
            <person name="Kim M.K."/>
        </authorList>
    </citation>
    <scope>NUCLEOTIDE SEQUENCE [LARGE SCALE GENOMIC DNA]</scope>
    <source>
        <strain evidence="2 3">DG5A</strain>
    </source>
</reference>
<keyword evidence="1" id="KW-1133">Transmembrane helix</keyword>
<dbReference type="HOGENOM" id="CLU_493398_0_0_10"/>
<dbReference type="RefSeq" id="WP_046375328.1">
    <property type="nucleotide sequence ID" value="NZ_CP010429.1"/>
</dbReference>
<dbReference type="AlphaFoldDB" id="A0A0E3ZTB3"/>
<keyword evidence="3" id="KW-1185">Reference proteome</keyword>
<name>A0A0E3ZTB3_9BACT</name>
<feature type="transmembrane region" description="Helical" evidence="1">
    <location>
        <begin position="126"/>
        <end position="142"/>
    </location>
</feature>
<proteinExistence type="predicted"/>
<feature type="transmembrane region" description="Helical" evidence="1">
    <location>
        <begin position="172"/>
        <end position="188"/>
    </location>
</feature>
<gene>
    <name evidence="2" type="ORF">SD10_01305</name>
</gene>
<feature type="transmembrane region" description="Helical" evidence="1">
    <location>
        <begin position="195"/>
        <end position="213"/>
    </location>
</feature>
<dbReference type="Proteomes" id="UP000033054">
    <property type="component" value="Chromosome"/>
</dbReference>
<feature type="transmembrane region" description="Helical" evidence="1">
    <location>
        <begin position="411"/>
        <end position="432"/>
    </location>
</feature>
<organism evidence="2 3">
    <name type="scientific">Spirosoma radiotolerans</name>
    <dbReference type="NCBI Taxonomy" id="1379870"/>
    <lineage>
        <taxon>Bacteria</taxon>
        <taxon>Pseudomonadati</taxon>
        <taxon>Bacteroidota</taxon>
        <taxon>Cytophagia</taxon>
        <taxon>Cytophagales</taxon>
        <taxon>Cytophagaceae</taxon>
        <taxon>Spirosoma</taxon>
    </lineage>
</organism>
<evidence type="ECO:0008006" key="4">
    <source>
        <dbReference type="Google" id="ProtNLM"/>
    </source>
</evidence>
<feature type="transmembrane region" description="Helical" evidence="1">
    <location>
        <begin position="149"/>
        <end position="166"/>
    </location>
</feature>
<accession>A0A0E3ZTB3</accession>
<keyword evidence="1" id="KW-0472">Membrane</keyword>
<dbReference type="PATRIC" id="fig|1379870.5.peg.286"/>
<dbReference type="EMBL" id="CP010429">
    <property type="protein sequence ID" value="AKD53740.1"/>
    <property type="molecule type" value="Genomic_DNA"/>
</dbReference>
<evidence type="ECO:0000313" key="2">
    <source>
        <dbReference type="EMBL" id="AKD53740.1"/>
    </source>
</evidence>
<feature type="transmembrane region" description="Helical" evidence="1">
    <location>
        <begin position="318"/>
        <end position="337"/>
    </location>
</feature>
<feature type="transmembrane region" description="Helical" evidence="1">
    <location>
        <begin position="349"/>
        <end position="367"/>
    </location>
</feature>
<feature type="transmembrane region" description="Helical" evidence="1">
    <location>
        <begin position="76"/>
        <end position="96"/>
    </location>
</feature>
<feature type="transmembrane region" description="Helical" evidence="1">
    <location>
        <begin position="283"/>
        <end position="306"/>
    </location>
</feature>
<evidence type="ECO:0000313" key="3">
    <source>
        <dbReference type="Proteomes" id="UP000033054"/>
    </source>
</evidence>